<dbReference type="InterPro" id="IPR048366">
    <property type="entry name" value="TNP-like_GBD"/>
</dbReference>
<dbReference type="Proteomes" id="UP000789390">
    <property type="component" value="Unassembled WGS sequence"/>
</dbReference>
<dbReference type="AlphaFoldDB" id="A0A8J2RJE5"/>
<gene>
    <name evidence="3" type="ORF">DGAL_LOCUS8960</name>
</gene>
<evidence type="ECO:0000313" key="4">
    <source>
        <dbReference type="Proteomes" id="UP000789390"/>
    </source>
</evidence>
<proteinExistence type="predicted"/>
<comment type="caution">
    <text evidence="3">The sequence shown here is derived from an EMBL/GenBank/DDBJ whole genome shotgun (WGS) entry which is preliminary data.</text>
</comment>
<accession>A0A8J2RJE5</accession>
<dbReference type="EMBL" id="CAKKLH010000201">
    <property type="protein sequence ID" value="CAH0105887.1"/>
    <property type="molecule type" value="Genomic_DNA"/>
</dbReference>
<dbReference type="Pfam" id="PF21788">
    <property type="entry name" value="TNP-like_GBD"/>
    <property type="match status" value="1"/>
</dbReference>
<sequence>MLRDFATQDRCVGISDPAFKDLVRVATASHLHEPEYDTKIWRAKNCHLLAATDSAICVECKLLLPALVMSRYRATKTGKVLRIRTKEELQYALNQATRKITVLEKWNKRAIARLKSLKAEVCNIRLKLAESAKTTTLQHLTKNMKTPMDPNAKLTLQTILARAQVQNKHGMHCEAQWLLECLLLRIKSVAAYEHIRRLKLLPLPSCSTLRRLLSGVSCHFGFNTAALKAVEKIVEGKSGKDLSVILTFDEIALTPQPNFTQESLAIDGFVNLSIPVYNRDEMEHHDEVQPFGVFASAGAASGDDLHRLVIAAIIRLEARGVRCQGELTPHQLIAELYATDAVFGEGAACPKLRLMHINPTSFQKMNVSLAMQVLSSSVAKGLEYYRTCPKIEEEVRRKFVKCKPVEELLQLLNECFDTKNTRRLRDGIKKEKWQEKKEMKLPVFPKPKDRTQSFYQGVARPKLPPPFVSKDTIKALRITIRSIIDLIELLLSPSFNLTYSLSAKFNQDCLEVFWDHSLSGGAQNKQTASSFLQLFRMLSLYYPTKTILRGCNVDGEEKMEMLTSYMDWLVQRFKDNVKVNKSLKDYMKDLLLTNMKVDHDNNSDFDVDVSAKNQNLYFKSAAI</sequence>
<name>A0A8J2RJE5_9CRUS</name>
<feature type="domain" description="Transposable element P transposase-like RNase H" evidence="1">
    <location>
        <begin position="218"/>
        <end position="322"/>
    </location>
</feature>
<dbReference type="Pfam" id="PF21787">
    <property type="entry name" value="TNP-like_RNaseH_N"/>
    <property type="match status" value="1"/>
</dbReference>
<organism evidence="3 4">
    <name type="scientific">Daphnia galeata</name>
    <dbReference type="NCBI Taxonomy" id="27404"/>
    <lineage>
        <taxon>Eukaryota</taxon>
        <taxon>Metazoa</taxon>
        <taxon>Ecdysozoa</taxon>
        <taxon>Arthropoda</taxon>
        <taxon>Crustacea</taxon>
        <taxon>Branchiopoda</taxon>
        <taxon>Diplostraca</taxon>
        <taxon>Cladocera</taxon>
        <taxon>Anomopoda</taxon>
        <taxon>Daphniidae</taxon>
        <taxon>Daphnia</taxon>
    </lineage>
</organism>
<evidence type="ECO:0000259" key="2">
    <source>
        <dbReference type="Pfam" id="PF21788"/>
    </source>
</evidence>
<keyword evidence="4" id="KW-1185">Reference proteome</keyword>
<feature type="domain" description="Transposable element P transposase-like GTP-binding insertion" evidence="2">
    <location>
        <begin position="330"/>
        <end position="424"/>
    </location>
</feature>
<dbReference type="InterPro" id="IPR048365">
    <property type="entry name" value="TNP-like_RNaseH_N"/>
</dbReference>
<evidence type="ECO:0000313" key="3">
    <source>
        <dbReference type="EMBL" id="CAH0105887.1"/>
    </source>
</evidence>
<reference evidence="3" key="1">
    <citation type="submission" date="2021-11" db="EMBL/GenBank/DDBJ databases">
        <authorList>
            <person name="Schell T."/>
        </authorList>
    </citation>
    <scope>NUCLEOTIDE SEQUENCE</scope>
    <source>
        <strain evidence="3">M5</strain>
    </source>
</reference>
<evidence type="ECO:0000259" key="1">
    <source>
        <dbReference type="Pfam" id="PF21787"/>
    </source>
</evidence>
<protein>
    <submittedName>
        <fullName evidence="3">Uncharacterized protein</fullName>
    </submittedName>
</protein>
<dbReference type="OrthoDB" id="6627680at2759"/>